<dbReference type="CDD" id="cd11284">
    <property type="entry name" value="ADF_Twf-C_like"/>
    <property type="match status" value="1"/>
</dbReference>
<keyword evidence="4" id="KW-0963">Cytoplasm</keyword>
<evidence type="ECO:0000313" key="12">
    <source>
        <dbReference type="EMBL" id="KAF2836702.1"/>
    </source>
</evidence>
<dbReference type="PROSITE" id="PS51263">
    <property type="entry name" value="ADF_H"/>
    <property type="match status" value="2"/>
</dbReference>
<keyword evidence="13" id="KW-1185">Reference proteome</keyword>
<keyword evidence="7" id="KW-0206">Cytoskeleton</keyword>
<dbReference type="PANTHER" id="PTHR13759">
    <property type="entry name" value="TWINFILIN"/>
    <property type="match status" value="1"/>
</dbReference>
<dbReference type="SUPFAM" id="SSF55753">
    <property type="entry name" value="Actin depolymerizing proteins"/>
    <property type="match status" value="2"/>
</dbReference>
<dbReference type="GO" id="GO:0051015">
    <property type="term" value="F:actin filament binding"/>
    <property type="evidence" value="ECO:0007669"/>
    <property type="project" value="TreeGrafter"/>
</dbReference>
<dbReference type="GO" id="GO:0051016">
    <property type="term" value="P:barbed-end actin filament capping"/>
    <property type="evidence" value="ECO:0007669"/>
    <property type="project" value="TreeGrafter"/>
</dbReference>
<dbReference type="SMART" id="SM00102">
    <property type="entry name" value="ADF"/>
    <property type="match status" value="2"/>
</dbReference>
<dbReference type="Proteomes" id="UP000799429">
    <property type="component" value="Unassembled WGS sequence"/>
</dbReference>
<dbReference type="OrthoDB" id="10006997at2759"/>
<evidence type="ECO:0000256" key="10">
    <source>
        <dbReference type="ARBA" id="ARBA00069496"/>
    </source>
</evidence>
<evidence type="ECO:0000259" key="11">
    <source>
        <dbReference type="PROSITE" id="PS51263"/>
    </source>
</evidence>
<evidence type="ECO:0000256" key="6">
    <source>
        <dbReference type="ARBA" id="ARBA00023203"/>
    </source>
</evidence>
<dbReference type="FunFam" id="3.40.20.10:FF:000042">
    <property type="entry name" value="Actin depolymerizing protein"/>
    <property type="match status" value="1"/>
</dbReference>
<dbReference type="PANTHER" id="PTHR13759:SF1">
    <property type="entry name" value="TWINFILIN"/>
    <property type="match status" value="1"/>
</dbReference>
<feature type="domain" description="ADF-H" evidence="11">
    <location>
        <begin position="3"/>
        <end position="144"/>
    </location>
</feature>
<dbReference type="GO" id="GO:0030042">
    <property type="term" value="P:actin filament depolymerization"/>
    <property type="evidence" value="ECO:0007669"/>
    <property type="project" value="TreeGrafter"/>
</dbReference>
<keyword evidence="6" id="KW-0009">Actin-binding</keyword>
<dbReference type="GO" id="GO:0005884">
    <property type="term" value="C:actin filament"/>
    <property type="evidence" value="ECO:0007669"/>
    <property type="project" value="TreeGrafter"/>
</dbReference>
<organism evidence="12 13">
    <name type="scientific">Patellaria atrata CBS 101060</name>
    <dbReference type="NCBI Taxonomy" id="1346257"/>
    <lineage>
        <taxon>Eukaryota</taxon>
        <taxon>Fungi</taxon>
        <taxon>Dikarya</taxon>
        <taxon>Ascomycota</taxon>
        <taxon>Pezizomycotina</taxon>
        <taxon>Dothideomycetes</taxon>
        <taxon>Dothideomycetes incertae sedis</taxon>
        <taxon>Patellariales</taxon>
        <taxon>Patellariaceae</taxon>
        <taxon>Patellaria</taxon>
    </lineage>
</organism>
<name>A0A9P4S5T3_9PEZI</name>
<dbReference type="InterPro" id="IPR028458">
    <property type="entry name" value="Twinfilin"/>
</dbReference>
<evidence type="ECO:0000256" key="1">
    <source>
        <dbReference type="ARBA" id="ARBA00004245"/>
    </source>
</evidence>
<keyword evidence="5" id="KW-0677">Repeat</keyword>
<dbReference type="EMBL" id="MU006102">
    <property type="protein sequence ID" value="KAF2836702.1"/>
    <property type="molecule type" value="Genomic_DNA"/>
</dbReference>
<comment type="similarity">
    <text evidence="3">Belongs to the actin-binding proteins ADF family. Twinfilin subfamily.</text>
</comment>
<comment type="caution">
    <text evidence="12">The sequence shown here is derived from an EMBL/GenBank/DDBJ whole genome shotgun (WGS) entry which is preliminary data.</text>
</comment>
<dbReference type="CDD" id="cd11285">
    <property type="entry name" value="ADF_Twf-N_like"/>
    <property type="match status" value="1"/>
</dbReference>
<gene>
    <name evidence="12" type="ORF">M501DRAFT_1007048</name>
</gene>
<evidence type="ECO:0000313" key="13">
    <source>
        <dbReference type="Proteomes" id="UP000799429"/>
    </source>
</evidence>
<reference evidence="12" key="1">
    <citation type="journal article" date="2020" name="Stud. Mycol.">
        <title>101 Dothideomycetes genomes: a test case for predicting lifestyles and emergence of pathogens.</title>
        <authorList>
            <person name="Haridas S."/>
            <person name="Albert R."/>
            <person name="Binder M."/>
            <person name="Bloem J."/>
            <person name="Labutti K."/>
            <person name="Salamov A."/>
            <person name="Andreopoulos B."/>
            <person name="Baker S."/>
            <person name="Barry K."/>
            <person name="Bills G."/>
            <person name="Bluhm B."/>
            <person name="Cannon C."/>
            <person name="Castanera R."/>
            <person name="Culley D."/>
            <person name="Daum C."/>
            <person name="Ezra D."/>
            <person name="Gonzalez J."/>
            <person name="Henrissat B."/>
            <person name="Kuo A."/>
            <person name="Liang C."/>
            <person name="Lipzen A."/>
            <person name="Lutzoni F."/>
            <person name="Magnuson J."/>
            <person name="Mondo S."/>
            <person name="Nolan M."/>
            <person name="Ohm R."/>
            <person name="Pangilinan J."/>
            <person name="Park H.-J."/>
            <person name="Ramirez L."/>
            <person name="Alfaro M."/>
            <person name="Sun H."/>
            <person name="Tritt A."/>
            <person name="Yoshinaga Y."/>
            <person name="Zwiers L.-H."/>
            <person name="Turgeon B."/>
            <person name="Goodwin S."/>
            <person name="Spatafora J."/>
            <person name="Crous P."/>
            <person name="Grigoriev I."/>
        </authorList>
    </citation>
    <scope>NUCLEOTIDE SEQUENCE</scope>
    <source>
        <strain evidence="12">CBS 101060</strain>
    </source>
</reference>
<dbReference type="Gene3D" id="3.40.20.10">
    <property type="entry name" value="Severin"/>
    <property type="match status" value="2"/>
</dbReference>
<comment type="function">
    <text evidence="9">Actin-binding protein involved in motile and morphological processes. Inhibits actin polymerization, likely by sequestering G-actin.</text>
</comment>
<comment type="subcellular location">
    <subcellularLocation>
        <location evidence="2">Cytoplasm</location>
        <location evidence="2">Cell cortex</location>
    </subcellularLocation>
    <subcellularLocation>
        <location evidence="1">Cytoplasm</location>
        <location evidence="1">Cytoskeleton</location>
    </subcellularLocation>
</comment>
<evidence type="ECO:0000256" key="7">
    <source>
        <dbReference type="ARBA" id="ARBA00023212"/>
    </source>
</evidence>
<dbReference type="AlphaFoldDB" id="A0A9P4S5T3"/>
<evidence type="ECO:0000256" key="9">
    <source>
        <dbReference type="ARBA" id="ARBA00056419"/>
    </source>
</evidence>
<dbReference type="GO" id="GO:0003785">
    <property type="term" value="F:actin monomer binding"/>
    <property type="evidence" value="ECO:0007669"/>
    <property type="project" value="TreeGrafter"/>
</dbReference>
<dbReference type="GO" id="GO:0005938">
    <property type="term" value="C:cell cortex"/>
    <property type="evidence" value="ECO:0007669"/>
    <property type="project" value="UniProtKB-SubCell"/>
</dbReference>
<dbReference type="InterPro" id="IPR029006">
    <property type="entry name" value="ADF-H/Gelsolin-like_dom_sf"/>
</dbReference>
<evidence type="ECO:0000256" key="8">
    <source>
        <dbReference type="ARBA" id="ARBA00038532"/>
    </source>
</evidence>
<dbReference type="FunFam" id="3.40.20.10:FF:000007">
    <property type="entry name" value="Twinfilin-1 isoform 1"/>
    <property type="match status" value="1"/>
</dbReference>
<comment type="subunit">
    <text evidence="8">Interacts with G-actin; ADP-actin form.</text>
</comment>
<evidence type="ECO:0000256" key="4">
    <source>
        <dbReference type="ARBA" id="ARBA00022490"/>
    </source>
</evidence>
<sequence length="333" mass="36028">MQSGISASQELQDAFNALLTDPSSRGLTATIQSESIVPLSTIPSSGPFHTDLAALQPLLKDTQALYILLRRDPDSSATNVDGSPVPSFIAVTYVPDAAPVRQKTLVASTRLTLTRELGSEWFAESLFVTDREELGEEGWRRYEGHEAAEKPLSREERDLEGIREAEARESGGTTGKRGHAAGVVTRFEEGVGGTLRGLRDGSEGNLVQLKFDVASETVHVASIDTVDTAGLATTISASAPRYSFYRHVYGSETAIMFIYTCPTASKIKERMLYASGRAIAISTAEKEGGFTVAKKLEASNPDEVTADLIEEEFAPKQEVSKAAFSRPKRPGRR</sequence>
<evidence type="ECO:0000256" key="3">
    <source>
        <dbReference type="ARBA" id="ARBA00009557"/>
    </source>
</evidence>
<feature type="domain" description="ADF-H" evidence="11">
    <location>
        <begin position="182"/>
        <end position="314"/>
    </location>
</feature>
<accession>A0A9P4S5T3</accession>
<proteinExistence type="inferred from homology"/>
<evidence type="ECO:0000256" key="2">
    <source>
        <dbReference type="ARBA" id="ARBA00004544"/>
    </source>
</evidence>
<evidence type="ECO:0000256" key="5">
    <source>
        <dbReference type="ARBA" id="ARBA00022737"/>
    </source>
</evidence>
<dbReference type="Pfam" id="PF00241">
    <property type="entry name" value="Cofilin_ADF"/>
    <property type="match status" value="2"/>
</dbReference>
<protein>
    <recommendedName>
        <fullName evidence="10">Twinfilin</fullName>
    </recommendedName>
</protein>
<dbReference type="InterPro" id="IPR002108">
    <property type="entry name" value="ADF-H"/>
</dbReference>